<evidence type="ECO:0000256" key="3">
    <source>
        <dbReference type="ARBA" id="ARBA00023163"/>
    </source>
</evidence>
<dbReference type="Gene3D" id="1.10.10.10">
    <property type="entry name" value="Winged helix-like DNA-binding domain superfamily/Winged helix DNA-binding domain"/>
    <property type="match status" value="1"/>
</dbReference>
<keyword evidence="1" id="KW-0805">Transcription regulation</keyword>
<reference evidence="5 6" key="1">
    <citation type="submission" date="2013-11" db="EMBL/GenBank/DDBJ databases">
        <title>Complete genome sequence of Rhizobium gallicum bv. gallicum R602.</title>
        <authorList>
            <person name="Bustos P."/>
            <person name="Santamaria R.I."/>
            <person name="Lozano L."/>
            <person name="Acosta J.L."/>
            <person name="Ormeno-Orrillo E."/>
            <person name="Rogel M.A."/>
            <person name="Romero D."/>
            <person name="Cevallos M.A."/>
            <person name="Martinez-Romero E."/>
            <person name="Gonzalez V."/>
        </authorList>
    </citation>
    <scope>NUCLEOTIDE SEQUENCE [LARGE SCALE GENOMIC DNA]</scope>
    <source>
        <strain evidence="5 6">R602</strain>
    </source>
</reference>
<dbReference type="Proteomes" id="UP000031368">
    <property type="component" value="Chromosome"/>
</dbReference>
<dbReference type="RefSeq" id="WP_039844449.1">
    <property type="nucleotide sequence ID" value="NZ_CP006877.1"/>
</dbReference>
<dbReference type="PROSITE" id="PS50995">
    <property type="entry name" value="HTH_MARR_2"/>
    <property type="match status" value="1"/>
</dbReference>
<dbReference type="PANTHER" id="PTHR33164:SF64">
    <property type="entry name" value="TRANSCRIPTIONAL REGULATOR SLYA"/>
    <property type="match status" value="1"/>
</dbReference>
<organism evidence="5 6">
    <name type="scientific">Rhizobium gallicum bv. gallicum R602sp</name>
    <dbReference type="NCBI Taxonomy" id="1041138"/>
    <lineage>
        <taxon>Bacteria</taxon>
        <taxon>Pseudomonadati</taxon>
        <taxon>Pseudomonadota</taxon>
        <taxon>Alphaproteobacteria</taxon>
        <taxon>Hyphomicrobiales</taxon>
        <taxon>Rhizobiaceae</taxon>
        <taxon>Rhizobium/Agrobacterium group</taxon>
        <taxon>Rhizobium</taxon>
    </lineage>
</organism>
<dbReference type="Pfam" id="PF01047">
    <property type="entry name" value="MarR"/>
    <property type="match status" value="1"/>
</dbReference>
<keyword evidence="3" id="KW-0804">Transcription</keyword>
<dbReference type="KEGG" id="rga:RGR602_CH01330"/>
<dbReference type="GO" id="GO:0003677">
    <property type="term" value="F:DNA binding"/>
    <property type="evidence" value="ECO:0007669"/>
    <property type="project" value="UniProtKB-KW"/>
</dbReference>
<dbReference type="PROSITE" id="PS01117">
    <property type="entry name" value="HTH_MARR_1"/>
    <property type="match status" value="1"/>
</dbReference>
<name>A0A0B4X280_9HYPH</name>
<dbReference type="SMART" id="SM00347">
    <property type="entry name" value="HTH_MARR"/>
    <property type="match status" value="1"/>
</dbReference>
<dbReference type="AlphaFoldDB" id="A0A0B4X280"/>
<proteinExistence type="predicted"/>
<dbReference type="PRINTS" id="PR00598">
    <property type="entry name" value="HTHMARR"/>
</dbReference>
<dbReference type="GO" id="GO:0006950">
    <property type="term" value="P:response to stress"/>
    <property type="evidence" value="ECO:0007669"/>
    <property type="project" value="TreeGrafter"/>
</dbReference>
<evidence type="ECO:0000313" key="5">
    <source>
        <dbReference type="EMBL" id="AJD40687.1"/>
    </source>
</evidence>
<dbReference type="EMBL" id="CP006877">
    <property type="protein sequence ID" value="AJD40687.1"/>
    <property type="molecule type" value="Genomic_DNA"/>
</dbReference>
<dbReference type="GO" id="GO:0003700">
    <property type="term" value="F:DNA-binding transcription factor activity"/>
    <property type="evidence" value="ECO:0007669"/>
    <property type="project" value="InterPro"/>
</dbReference>
<dbReference type="HOGENOM" id="CLU_083287_18_2_5"/>
<dbReference type="InterPro" id="IPR039422">
    <property type="entry name" value="MarR/SlyA-like"/>
</dbReference>
<gene>
    <name evidence="5" type="ORF">RGR602_CH01330</name>
</gene>
<evidence type="ECO:0000256" key="2">
    <source>
        <dbReference type="ARBA" id="ARBA00023125"/>
    </source>
</evidence>
<dbReference type="InterPro" id="IPR023187">
    <property type="entry name" value="Tscrpt_reg_MarR-type_CS"/>
</dbReference>
<sequence>MGNMLLRRELIEDIAAFTRKLRATFDSLVRERNMTLPRARVFFTLNKKDGINQRELAERLELETPTLVRILDAMEAQGFLERRVAGSDRRAKEIYMTDAGRAVAGEVEDLAADVRARVVAGISESDLRTTLSVIRAMQANLLAVRGQ</sequence>
<evidence type="ECO:0000313" key="6">
    <source>
        <dbReference type="Proteomes" id="UP000031368"/>
    </source>
</evidence>
<dbReference type="SUPFAM" id="SSF46785">
    <property type="entry name" value="Winged helix' DNA-binding domain"/>
    <property type="match status" value="1"/>
</dbReference>
<dbReference type="InterPro" id="IPR036390">
    <property type="entry name" value="WH_DNA-bd_sf"/>
</dbReference>
<dbReference type="PANTHER" id="PTHR33164">
    <property type="entry name" value="TRANSCRIPTIONAL REGULATOR, MARR FAMILY"/>
    <property type="match status" value="1"/>
</dbReference>
<evidence type="ECO:0000259" key="4">
    <source>
        <dbReference type="PROSITE" id="PS50995"/>
    </source>
</evidence>
<dbReference type="InterPro" id="IPR000835">
    <property type="entry name" value="HTH_MarR-typ"/>
</dbReference>
<feature type="domain" description="HTH marR-type" evidence="4">
    <location>
        <begin position="7"/>
        <end position="139"/>
    </location>
</feature>
<keyword evidence="6" id="KW-1185">Reference proteome</keyword>
<accession>A0A0B4X280</accession>
<keyword evidence="2" id="KW-0238">DNA-binding</keyword>
<protein>
    <submittedName>
        <fullName evidence="5">MarR family transcriptional regulator protein</fullName>
    </submittedName>
</protein>
<dbReference type="InterPro" id="IPR036388">
    <property type="entry name" value="WH-like_DNA-bd_sf"/>
</dbReference>
<evidence type="ECO:0000256" key="1">
    <source>
        <dbReference type="ARBA" id="ARBA00023015"/>
    </source>
</evidence>